<dbReference type="AlphaFoldDB" id="A0A645I259"/>
<accession>A0A645I259</accession>
<name>A0A645I259_9ZZZZ</name>
<gene>
    <name evidence="1" type="ORF">SDC9_190111</name>
</gene>
<comment type="caution">
    <text evidence="1">The sequence shown here is derived from an EMBL/GenBank/DDBJ whole genome shotgun (WGS) entry which is preliminary data.</text>
</comment>
<proteinExistence type="predicted"/>
<reference evidence="1" key="1">
    <citation type="submission" date="2019-08" db="EMBL/GenBank/DDBJ databases">
        <authorList>
            <person name="Kucharzyk K."/>
            <person name="Murdoch R.W."/>
            <person name="Higgins S."/>
            <person name="Loffler F."/>
        </authorList>
    </citation>
    <scope>NUCLEOTIDE SEQUENCE</scope>
</reference>
<sequence>MFCVGNTLQRLYIGKIGVIHNDTNTFSCVNRRTSAQCDDEVGSGCFESSHTVLYVSNGWICLYIAVKFVRNFGIIQNLDHFGSNTKFNQVLIGYKKGFLESATSCFRSNHRATACSKIRGFV</sequence>
<dbReference type="EMBL" id="VSSQ01100362">
    <property type="protein sequence ID" value="MPN42554.1"/>
    <property type="molecule type" value="Genomic_DNA"/>
</dbReference>
<evidence type="ECO:0000313" key="1">
    <source>
        <dbReference type="EMBL" id="MPN42554.1"/>
    </source>
</evidence>
<protein>
    <submittedName>
        <fullName evidence="1">Uncharacterized protein</fullName>
    </submittedName>
</protein>
<organism evidence="1">
    <name type="scientific">bioreactor metagenome</name>
    <dbReference type="NCBI Taxonomy" id="1076179"/>
    <lineage>
        <taxon>unclassified sequences</taxon>
        <taxon>metagenomes</taxon>
        <taxon>ecological metagenomes</taxon>
    </lineage>
</organism>